<protein>
    <submittedName>
        <fullName evidence="1">Uncharacterized protein</fullName>
    </submittedName>
</protein>
<accession>A0A7N2LCF1</accession>
<name>A0A7N2LCF1_QUELO</name>
<organism evidence="1 2">
    <name type="scientific">Quercus lobata</name>
    <name type="common">Valley oak</name>
    <dbReference type="NCBI Taxonomy" id="97700"/>
    <lineage>
        <taxon>Eukaryota</taxon>
        <taxon>Viridiplantae</taxon>
        <taxon>Streptophyta</taxon>
        <taxon>Embryophyta</taxon>
        <taxon>Tracheophyta</taxon>
        <taxon>Spermatophyta</taxon>
        <taxon>Magnoliopsida</taxon>
        <taxon>eudicotyledons</taxon>
        <taxon>Gunneridae</taxon>
        <taxon>Pentapetalae</taxon>
        <taxon>rosids</taxon>
        <taxon>fabids</taxon>
        <taxon>Fagales</taxon>
        <taxon>Fagaceae</taxon>
        <taxon>Quercus</taxon>
    </lineage>
</organism>
<evidence type="ECO:0000313" key="1">
    <source>
        <dbReference type="EnsemblPlants" id="QL04p007729:mrna"/>
    </source>
</evidence>
<sequence length="83" mass="9107">MDRLGGLCSHFSLFEEEEHGAKVSKDPKECTHQLAGRFSTKRVLNVVAVARTTFSNTHCKGSEIMTKDIKGLRLEGDSTANPS</sequence>
<dbReference type="InParanoid" id="A0A7N2LCF1"/>
<dbReference type="Proteomes" id="UP000594261">
    <property type="component" value="Chromosome 4"/>
</dbReference>
<reference evidence="1 2" key="1">
    <citation type="journal article" date="2016" name="G3 (Bethesda)">
        <title>First Draft Assembly and Annotation of the Genome of a California Endemic Oak Quercus lobata Nee (Fagaceae).</title>
        <authorList>
            <person name="Sork V.L."/>
            <person name="Fitz-Gibbon S.T."/>
            <person name="Puiu D."/>
            <person name="Crepeau M."/>
            <person name="Gugger P.F."/>
            <person name="Sherman R."/>
            <person name="Stevens K."/>
            <person name="Langley C.H."/>
            <person name="Pellegrini M."/>
            <person name="Salzberg S.L."/>
        </authorList>
    </citation>
    <scope>NUCLEOTIDE SEQUENCE [LARGE SCALE GENOMIC DNA]</scope>
    <source>
        <strain evidence="1 2">cv. SW786</strain>
    </source>
</reference>
<reference evidence="1" key="2">
    <citation type="submission" date="2021-01" db="UniProtKB">
        <authorList>
            <consortium name="EnsemblPlants"/>
        </authorList>
    </citation>
    <scope>IDENTIFICATION</scope>
</reference>
<dbReference type="AlphaFoldDB" id="A0A7N2LCF1"/>
<dbReference type="EnsemblPlants" id="QL04p007729:mrna">
    <property type="protein sequence ID" value="QL04p007729:mrna"/>
    <property type="gene ID" value="QL04p007729"/>
</dbReference>
<evidence type="ECO:0000313" key="2">
    <source>
        <dbReference type="Proteomes" id="UP000594261"/>
    </source>
</evidence>
<dbReference type="Gramene" id="QL04p007729:mrna">
    <property type="protein sequence ID" value="QL04p007729:mrna"/>
    <property type="gene ID" value="QL04p007729"/>
</dbReference>
<keyword evidence="2" id="KW-1185">Reference proteome</keyword>
<dbReference type="EMBL" id="LRBV02000004">
    <property type="status" value="NOT_ANNOTATED_CDS"/>
    <property type="molecule type" value="Genomic_DNA"/>
</dbReference>
<proteinExistence type="predicted"/>